<dbReference type="Proteomes" id="UP001595536">
    <property type="component" value="Unassembled WGS sequence"/>
</dbReference>
<dbReference type="InterPro" id="IPR000868">
    <property type="entry name" value="Isochorismatase-like_dom"/>
</dbReference>
<dbReference type="RefSeq" id="WP_376830352.1">
    <property type="nucleotide sequence ID" value="NZ_JBHLWR010000006.1"/>
</dbReference>
<name>A0ABV7LDM0_9HYPH</name>
<dbReference type="PANTHER" id="PTHR43540:SF6">
    <property type="entry name" value="ISOCHORISMATASE-LIKE DOMAIN-CONTAINING PROTEIN"/>
    <property type="match status" value="1"/>
</dbReference>
<comment type="caution">
    <text evidence="3">The sequence shown here is derived from an EMBL/GenBank/DDBJ whole genome shotgun (WGS) entry which is preliminary data.</text>
</comment>
<sequence length="206" mass="22593">MRRDHGLPLGPVPADALHVCVDMQRLFSQGYPWALEWFGRILPQVEALCAHAPAQTVFTRFIPAQRPGEGRGAWARYYERWADVTLERLDPEALALAPPLQRFVPPAVIADKRVYSPWVDSPLARIVAARGADALVVSGGETDICVMATVIGAVDRGYRVIVVADALCSCSDASHDAMLAMFARRFAVQVEVCDAQTLLAAWPRRG</sequence>
<organism evidence="3 4">
    <name type="scientific">Camelimonas abortus</name>
    <dbReference type="NCBI Taxonomy" id="1017184"/>
    <lineage>
        <taxon>Bacteria</taxon>
        <taxon>Pseudomonadati</taxon>
        <taxon>Pseudomonadota</taxon>
        <taxon>Alphaproteobacteria</taxon>
        <taxon>Hyphomicrobiales</taxon>
        <taxon>Chelatococcaceae</taxon>
        <taxon>Camelimonas</taxon>
    </lineage>
</organism>
<keyword evidence="1 3" id="KW-0378">Hydrolase</keyword>
<dbReference type="SUPFAM" id="SSF52499">
    <property type="entry name" value="Isochorismatase-like hydrolases"/>
    <property type="match status" value="1"/>
</dbReference>
<evidence type="ECO:0000259" key="2">
    <source>
        <dbReference type="Pfam" id="PF00857"/>
    </source>
</evidence>
<protein>
    <submittedName>
        <fullName evidence="3">Cysteine hydrolase family protein</fullName>
    </submittedName>
</protein>
<gene>
    <name evidence="3" type="ORF">ACFOEX_05805</name>
</gene>
<dbReference type="GO" id="GO:0016787">
    <property type="term" value="F:hydrolase activity"/>
    <property type="evidence" value="ECO:0007669"/>
    <property type="project" value="UniProtKB-KW"/>
</dbReference>
<dbReference type="Gene3D" id="3.40.50.850">
    <property type="entry name" value="Isochorismatase-like"/>
    <property type="match status" value="1"/>
</dbReference>
<reference evidence="4" key="1">
    <citation type="journal article" date="2019" name="Int. J. Syst. Evol. Microbiol.">
        <title>The Global Catalogue of Microorganisms (GCM) 10K type strain sequencing project: providing services to taxonomists for standard genome sequencing and annotation.</title>
        <authorList>
            <consortium name="The Broad Institute Genomics Platform"/>
            <consortium name="The Broad Institute Genome Sequencing Center for Infectious Disease"/>
            <person name="Wu L."/>
            <person name="Ma J."/>
        </authorList>
    </citation>
    <scope>NUCLEOTIDE SEQUENCE [LARGE SCALE GENOMIC DNA]</scope>
    <source>
        <strain evidence="4">CCM 7941</strain>
    </source>
</reference>
<evidence type="ECO:0000313" key="3">
    <source>
        <dbReference type="EMBL" id="MFC3265869.1"/>
    </source>
</evidence>
<dbReference type="InterPro" id="IPR050272">
    <property type="entry name" value="Isochorismatase-like_hydrls"/>
</dbReference>
<evidence type="ECO:0000256" key="1">
    <source>
        <dbReference type="ARBA" id="ARBA00022801"/>
    </source>
</evidence>
<dbReference type="CDD" id="cd00431">
    <property type="entry name" value="cysteine_hydrolases"/>
    <property type="match status" value="1"/>
</dbReference>
<feature type="domain" description="Isochorismatase-like" evidence="2">
    <location>
        <begin position="17"/>
        <end position="190"/>
    </location>
</feature>
<dbReference type="PANTHER" id="PTHR43540">
    <property type="entry name" value="PEROXYUREIDOACRYLATE/UREIDOACRYLATE AMIDOHYDROLASE-RELATED"/>
    <property type="match status" value="1"/>
</dbReference>
<proteinExistence type="predicted"/>
<accession>A0ABV7LDM0</accession>
<keyword evidence="4" id="KW-1185">Reference proteome</keyword>
<dbReference type="EMBL" id="JBHRUV010000023">
    <property type="protein sequence ID" value="MFC3265869.1"/>
    <property type="molecule type" value="Genomic_DNA"/>
</dbReference>
<evidence type="ECO:0000313" key="4">
    <source>
        <dbReference type="Proteomes" id="UP001595536"/>
    </source>
</evidence>
<dbReference type="Pfam" id="PF00857">
    <property type="entry name" value="Isochorismatase"/>
    <property type="match status" value="1"/>
</dbReference>
<dbReference type="InterPro" id="IPR036380">
    <property type="entry name" value="Isochorismatase-like_sf"/>
</dbReference>